<feature type="region of interest" description="Disordered" evidence="1">
    <location>
        <begin position="48"/>
        <end position="71"/>
    </location>
</feature>
<keyword evidence="2" id="KW-1133">Transmembrane helix</keyword>
<evidence type="ECO:0000256" key="1">
    <source>
        <dbReference type="SAM" id="MobiDB-lite"/>
    </source>
</evidence>
<keyword evidence="3" id="KW-1185">Reference proteome</keyword>
<name>A0A915K664_ROMCU</name>
<dbReference type="Proteomes" id="UP000887565">
    <property type="component" value="Unplaced"/>
</dbReference>
<organism evidence="3 4">
    <name type="scientific">Romanomermis culicivorax</name>
    <name type="common">Nematode worm</name>
    <dbReference type="NCBI Taxonomy" id="13658"/>
    <lineage>
        <taxon>Eukaryota</taxon>
        <taxon>Metazoa</taxon>
        <taxon>Ecdysozoa</taxon>
        <taxon>Nematoda</taxon>
        <taxon>Enoplea</taxon>
        <taxon>Dorylaimia</taxon>
        <taxon>Mermithida</taxon>
        <taxon>Mermithoidea</taxon>
        <taxon>Mermithidae</taxon>
        <taxon>Romanomermis</taxon>
    </lineage>
</organism>
<keyword evidence="2" id="KW-0812">Transmembrane</keyword>
<sequence length="141" mass="15908">MATTAPTRDTWMPYVIEIDSSDDEAGGLIIDRRINHWFEEGEPTPLIDFSGPDVETENENFTTGPRTSSNNPPSLPFSFTFSMPPGAPILYVFLLLEMGNVFFALLFTPGRQFSCRFVIAAPVNKRIFELVTIMNKQKTLR</sequence>
<dbReference type="AlphaFoldDB" id="A0A915K664"/>
<reference evidence="4" key="1">
    <citation type="submission" date="2022-11" db="UniProtKB">
        <authorList>
            <consortium name="WormBaseParasite"/>
        </authorList>
    </citation>
    <scope>IDENTIFICATION</scope>
</reference>
<evidence type="ECO:0000313" key="4">
    <source>
        <dbReference type="WBParaSite" id="nRc.2.0.1.t33362-RA"/>
    </source>
</evidence>
<proteinExistence type="predicted"/>
<accession>A0A915K664</accession>
<evidence type="ECO:0000256" key="2">
    <source>
        <dbReference type="SAM" id="Phobius"/>
    </source>
</evidence>
<dbReference type="WBParaSite" id="nRc.2.0.1.t33362-RA">
    <property type="protein sequence ID" value="nRc.2.0.1.t33362-RA"/>
    <property type="gene ID" value="nRc.2.0.1.g33362"/>
</dbReference>
<keyword evidence="2" id="KW-0472">Membrane</keyword>
<evidence type="ECO:0000313" key="3">
    <source>
        <dbReference type="Proteomes" id="UP000887565"/>
    </source>
</evidence>
<protein>
    <submittedName>
        <fullName evidence="4">Uncharacterized protein</fullName>
    </submittedName>
</protein>
<feature type="transmembrane region" description="Helical" evidence="2">
    <location>
        <begin position="89"/>
        <end position="107"/>
    </location>
</feature>